<dbReference type="Pfam" id="PF04984">
    <property type="entry name" value="Phage_sheath_1"/>
    <property type="match status" value="1"/>
</dbReference>
<feature type="domain" description="Tail sheath protein subtilisin-like" evidence="2">
    <location>
        <begin position="100"/>
        <end position="254"/>
    </location>
</feature>
<comment type="caution">
    <text evidence="4">The sequence shown here is derived from an EMBL/GenBank/DDBJ whole genome shotgun (WGS) entry which is preliminary data.</text>
</comment>
<feature type="domain" description="Tail sheath protein C-terminal" evidence="3">
    <location>
        <begin position="262"/>
        <end position="357"/>
    </location>
</feature>
<dbReference type="InterPro" id="IPR035089">
    <property type="entry name" value="Phage_sheath_subtilisin"/>
</dbReference>
<reference evidence="4 5" key="1">
    <citation type="submission" date="2023-03" db="EMBL/GenBank/DDBJ databases">
        <title>Bacillus Genome Sequencing.</title>
        <authorList>
            <person name="Dunlap C."/>
        </authorList>
    </citation>
    <scope>NUCLEOTIDE SEQUENCE [LARGE SCALE GENOMIC DNA]</scope>
    <source>
        <strain evidence="4 5">NRS-1717</strain>
    </source>
</reference>
<evidence type="ECO:0000259" key="3">
    <source>
        <dbReference type="Pfam" id="PF17482"/>
    </source>
</evidence>
<dbReference type="InterPro" id="IPR020287">
    <property type="entry name" value="Tail_sheath_C"/>
</dbReference>
<sequence length="357" mass="38818">MASGTWDPISLPIRPGLYINFVEQALAQITGGPRGIVALPVFNYGTAKAGEFTLIANEKEAVDLLKITNSKPVIRVLQGGAKEVLVYTVPAIQTPETEESQYIKMRDAFEARPFNVFVYPGEVSSTEQDSTVTWVKRNRSEGKHFMVVFGGTADEDQDVVATNQRSVRLKDDYVVNLGSGVVLSDGSTLTSSEYASYIAGLIAGTPINKSVTYQALPVVDVTKRLRHSEIESALTSGTLILVHDGTSVKVEQGVVTNSSASKRGKIRIIRARQAVSTDIPRTACDHYIGKIDNNPAGQAALISAIKSYLETLELNNVLMEPVVKLDPQRPPVGDSVFLSISYIEVDSMERIFLTINV</sequence>
<dbReference type="EMBL" id="JARTFS010000001">
    <property type="protein sequence ID" value="MED4399773.1"/>
    <property type="molecule type" value="Genomic_DNA"/>
</dbReference>
<evidence type="ECO:0000259" key="2">
    <source>
        <dbReference type="Pfam" id="PF04984"/>
    </source>
</evidence>
<protein>
    <submittedName>
        <fullName evidence="4">Phage tail sheath subtilisin-like domain-containing protein</fullName>
    </submittedName>
</protein>
<dbReference type="Proteomes" id="UP001342826">
    <property type="component" value="Unassembled WGS sequence"/>
</dbReference>
<dbReference type="RefSeq" id="WP_328014494.1">
    <property type="nucleotide sequence ID" value="NZ_JARTFS010000001.1"/>
</dbReference>
<dbReference type="Gene3D" id="3.40.50.11790">
    <property type="match status" value="1"/>
</dbReference>
<name>A0ABU6NRJ6_9BACI</name>
<gene>
    <name evidence="4" type="ORF">P9271_00165</name>
</gene>
<comment type="similarity">
    <text evidence="1">Belongs to the myoviridae tail sheath protein family.</text>
</comment>
<dbReference type="Gene3D" id="3.10.450.690">
    <property type="match status" value="1"/>
</dbReference>
<proteinExistence type="inferred from homology"/>
<evidence type="ECO:0000313" key="4">
    <source>
        <dbReference type="EMBL" id="MED4399773.1"/>
    </source>
</evidence>
<evidence type="ECO:0000256" key="1">
    <source>
        <dbReference type="ARBA" id="ARBA00008005"/>
    </source>
</evidence>
<keyword evidence="5" id="KW-1185">Reference proteome</keyword>
<organism evidence="4 5">
    <name type="scientific">Metabacillus fastidiosus</name>
    <dbReference type="NCBI Taxonomy" id="1458"/>
    <lineage>
        <taxon>Bacteria</taxon>
        <taxon>Bacillati</taxon>
        <taxon>Bacillota</taxon>
        <taxon>Bacilli</taxon>
        <taxon>Bacillales</taxon>
        <taxon>Bacillaceae</taxon>
        <taxon>Metabacillus</taxon>
    </lineage>
</organism>
<dbReference type="Pfam" id="PF17482">
    <property type="entry name" value="Phage_sheath_1C"/>
    <property type="match status" value="1"/>
</dbReference>
<dbReference type="Gene3D" id="3.30.1370.220">
    <property type="match status" value="1"/>
</dbReference>
<evidence type="ECO:0000313" key="5">
    <source>
        <dbReference type="Proteomes" id="UP001342826"/>
    </source>
</evidence>
<accession>A0ABU6NRJ6</accession>